<dbReference type="GeneTree" id="ENSGT00950000183007"/>
<dbReference type="InterPro" id="IPR027417">
    <property type="entry name" value="P-loop_NTPase"/>
</dbReference>
<evidence type="ECO:0000256" key="3">
    <source>
        <dbReference type="ARBA" id="ARBA00022801"/>
    </source>
</evidence>
<sequence length="410" mass="45584">MGSRMSSTTAVSSTSTEGTDLPIAEGSNMMENNDTDSAVSMIKKYLEDINNPLNIAVTGRSGVGKSTFVNAFRGIENKDERAAPTGVVETTMKPEPYPHPRHPNVTLWDLPGVGTPEFPADQYLKVVEFEKFDLFIIVSADRFTEHDAKLAQEIKTMGKNLYFVRSKIDHNLEAARKSQREYDEEKTLQEIRENCIQGLKKQGVASPQVFLVSSFDLDLYDFPALQDTMERELPSHKRDVLNRGIPKVCKSIINKKKEVFRSQIWYYALISSTVAAVPLPGLSFTADLGILVSVLTNYLNGFGLDEKSLAKLSSDTNTPLEDLRAEMKCLCSGQNVSIELVSLMLYSLPLLTEEAAKVVEGSRWIPLLGIPIAASSSFTFITSFLTSTLDSLSVDAESVLIKFKYKYTFR</sequence>
<dbReference type="GO" id="GO:0016787">
    <property type="term" value="F:hydrolase activity"/>
    <property type="evidence" value="ECO:0007669"/>
    <property type="project" value="UniProtKB-KW"/>
</dbReference>
<keyword evidence="2" id="KW-0547">Nucleotide-binding</keyword>
<dbReference type="Ensembl" id="ENSGMOT00000033237.1">
    <property type="protein sequence ID" value="ENSGMOP00000028962.1"/>
    <property type="gene ID" value="ENSGMOG00000025801.1"/>
</dbReference>
<evidence type="ECO:0000259" key="6">
    <source>
        <dbReference type="PROSITE" id="PS51716"/>
    </source>
</evidence>
<proteinExistence type="inferred from homology"/>
<dbReference type="AlphaFoldDB" id="A0A8C5A9L1"/>
<dbReference type="Pfam" id="PF05049">
    <property type="entry name" value="IIGP"/>
    <property type="match status" value="1"/>
</dbReference>
<organism evidence="7 8">
    <name type="scientific">Gadus morhua</name>
    <name type="common">Atlantic cod</name>
    <dbReference type="NCBI Taxonomy" id="8049"/>
    <lineage>
        <taxon>Eukaryota</taxon>
        <taxon>Metazoa</taxon>
        <taxon>Chordata</taxon>
        <taxon>Craniata</taxon>
        <taxon>Vertebrata</taxon>
        <taxon>Euteleostomi</taxon>
        <taxon>Actinopterygii</taxon>
        <taxon>Neopterygii</taxon>
        <taxon>Teleostei</taxon>
        <taxon>Neoteleostei</taxon>
        <taxon>Acanthomorphata</taxon>
        <taxon>Zeiogadaria</taxon>
        <taxon>Gadariae</taxon>
        <taxon>Gadiformes</taxon>
        <taxon>Gadoidei</taxon>
        <taxon>Gadidae</taxon>
        <taxon>Gadus</taxon>
    </lineage>
</organism>
<comment type="similarity">
    <text evidence="1">Belongs to the TRAFAC class dynamin-like GTPase superfamily. IRG family.</text>
</comment>
<keyword evidence="8" id="KW-1185">Reference proteome</keyword>
<accession>A0A8C5A9L1</accession>
<feature type="region of interest" description="Disordered" evidence="5">
    <location>
        <begin position="1"/>
        <end position="33"/>
    </location>
</feature>
<keyword evidence="4" id="KW-0342">GTP-binding</keyword>
<evidence type="ECO:0000256" key="5">
    <source>
        <dbReference type="SAM" id="MobiDB-lite"/>
    </source>
</evidence>
<dbReference type="PROSITE" id="PS51716">
    <property type="entry name" value="G_IRG"/>
    <property type="match status" value="1"/>
</dbReference>
<evidence type="ECO:0000256" key="1">
    <source>
        <dbReference type="ARBA" id="ARBA00005429"/>
    </source>
</evidence>
<evidence type="ECO:0000313" key="7">
    <source>
        <dbReference type="Ensembl" id="ENSGMOP00000028962.1"/>
    </source>
</evidence>
<dbReference type="PANTHER" id="PTHR32341">
    <property type="entry name" value="INTERFERON-INDUCIBLE GTPASE"/>
    <property type="match status" value="1"/>
</dbReference>
<dbReference type="InterPro" id="IPR007743">
    <property type="entry name" value="Immunity-related_GTPase-like"/>
</dbReference>
<protein>
    <submittedName>
        <fullName evidence="7">Interferon-inducible GTPase 5-like</fullName>
    </submittedName>
</protein>
<evidence type="ECO:0000256" key="4">
    <source>
        <dbReference type="ARBA" id="ARBA00023134"/>
    </source>
</evidence>
<reference evidence="7" key="1">
    <citation type="submission" date="2025-08" db="UniProtKB">
        <authorList>
            <consortium name="Ensembl"/>
        </authorList>
    </citation>
    <scope>IDENTIFICATION</scope>
</reference>
<dbReference type="SUPFAM" id="SSF52540">
    <property type="entry name" value="P-loop containing nucleoside triphosphate hydrolases"/>
    <property type="match status" value="1"/>
</dbReference>
<feature type="domain" description="IRG-type G" evidence="6">
    <location>
        <begin position="51"/>
        <end position="232"/>
    </location>
</feature>
<dbReference type="Gene3D" id="3.40.50.300">
    <property type="entry name" value="P-loop containing nucleotide triphosphate hydrolases"/>
    <property type="match status" value="1"/>
</dbReference>
<dbReference type="GO" id="GO:0005525">
    <property type="term" value="F:GTP binding"/>
    <property type="evidence" value="ECO:0007669"/>
    <property type="project" value="UniProtKB-KW"/>
</dbReference>
<name>A0A8C5A9L1_GADMO</name>
<dbReference type="InterPro" id="IPR051515">
    <property type="entry name" value="IRG"/>
</dbReference>
<evidence type="ECO:0000256" key="2">
    <source>
        <dbReference type="ARBA" id="ARBA00022741"/>
    </source>
</evidence>
<dbReference type="Proteomes" id="UP000694546">
    <property type="component" value="Chromosome 9"/>
</dbReference>
<dbReference type="FunFam" id="3.40.50.300:FF:000541">
    <property type="entry name" value="Immunity related GTPase M"/>
    <property type="match status" value="1"/>
</dbReference>
<reference evidence="7" key="2">
    <citation type="submission" date="2025-09" db="UniProtKB">
        <authorList>
            <consortium name="Ensembl"/>
        </authorList>
    </citation>
    <scope>IDENTIFICATION</scope>
</reference>
<dbReference type="PANTHER" id="PTHR32341:SF10">
    <property type="entry name" value="INTERFERON-INDUCIBLE GTPASE 5"/>
    <property type="match status" value="1"/>
</dbReference>
<dbReference type="GO" id="GO:0016020">
    <property type="term" value="C:membrane"/>
    <property type="evidence" value="ECO:0007669"/>
    <property type="project" value="InterPro"/>
</dbReference>
<keyword evidence="3" id="KW-0378">Hydrolase</keyword>
<gene>
    <name evidence="7" type="primary">LOC115551487</name>
</gene>
<evidence type="ECO:0000313" key="8">
    <source>
        <dbReference type="Proteomes" id="UP000694546"/>
    </source>
</evidence>
<dbReference type="InterPro" id="IPR030385">
    <property type="entry name" value="G_IRG_dom"/>
</dbReference>
<feature type="compositionally biased region" description="Low complexity" evidence="5">
    <location>
        <begin position="1"/>
        <end position="19"/>
    </location>
</feature>